<comment type="caution">
    <text evidence="2">The sequence shown here is derived from an EMBL/GenBank/DDBJ whole genome shotgun (WGS) entry which is preliminary data.</text>
</comment>
<dbReference type="PANTHER" id="PTHR34285:SF3">
    <property type="entry name" value="OS08G0510800 PROTEIN"/>
    <property type="match status" value="1"/>
</dbReference>
<feature type="region of interest" description="Disordered" evidence="1">
    <location>
        <begin position="270"/>
        <end position="307"/>
    </location>
</feature>
<gene>
    <name evidence="2" type="ORF">LUZ62_073654</name>
</gene>
<reference evidence="2" key="1">
    <citation type="submission" date="2022-08" db="EMBL/GenBank/DDBJ databases">
        <authorList>
            <person name="Marques A."/>
        </authorList>
    </citation>
    <scope>NUCLEOTIDE SEQUENCE</scope>
    <source>
        <strain evidence="2">RhyPub2mFocal</strain>
        <tissue evidence="2">Leaves</tissue>
    </source>
</reference>
<proteinExistence type="predicted"/>
<keyword evidence="3" id="KW-1185">Reference proteome</keyword>
<evidence type="ECO:0000256" key="1">
    <source>
        <dbReference type="SAM" id="MobiDB-lite"/>
    </source>
</evidence>
<sequence length="331" mass="35871">MKASLQLREDHQAPIVKAKVPFSLLNLPLTSSIAAGDPADLQLGIATAFISGPTIHLNYRPNNGKTPFAVSVRVGAGEMGSPVGSAIVMKAEVGSGTPRFSIVFKPRFGDFRIRKFFQSNSRAQETSNISENGVRENGFQGSGGDNGDNGSIYDMISGTEATTISTLPVRNGAAEVRFRWGVRLPSSASVPNYMTAGGSIPPSRLPYLVMSKISVERVRKDENGQKVLNHKTASSAYNSDMMEKVRTENHMLRKEVADLWSEVVARRKASAEVRQTKNERRIEQKPTSESEKQTFSPPEKVDAAKSINNEAAEELRKALMGSAVASGSSKK</sequence>
<dbReference type="PANTHER" id="PTHR34285">
    <property type="entry name" value="OS08G0510800 PROTEIN"/>
    <property type="match status" value="1"/>
</dbReference>
<evidence type="ECO:0000313" key="3">
    <source>
        <dbReference type="Proteomes" id="UP001140206"/>
    </source>
</evidence>
<feature type="region of interest" description="Disordered" evidence="1">
    <location>
        <begin position="124"/>
        <end position="147"/>
    </location>
</feature>
<dbReference type="Proteomes" id="UP001140206">
    <property type="component" value="Chromosome 4"/>
</dbReference>
<feature type="compositionally biased region" description="Basic and acidic residues" evidence="1">
    <location>
        <begin position="270"/>
        <end position="292"/>
    </location>
</feature>
<organism evidence="2 3">
    <name type="scientific">Rhynchospora pubera</name>
    <dbReference type="NCBI Taxonomy" id="906938"/>
    <lineage>
        <taxon>Eukaryota</taxon>
        <taxon>Viridiplantae</taxon>
        <taxon>Streptophyta</taxon>
        <taxon>Embryophyta</taxon>
        <taxon>Tracheophyta</taxon>
        <taxon>Spermatophyta</taxon>
        <taxon>Magnoliopsida</taxon>
        <taxon>Liliopsida</taxon>
        <taxon>Poales</taxon>
        <taxon>Cyperaceae</taxon>
        <taxon>Cyperoideae</taxon>
        <taxon>Rhynchosporeae</taxon>
        <taxon>Rhynchospora</taxon>
    </lineage>
</organism>
<dbReference type="EMBL" id="JAMFTS010000004">
    <property type="protein sequence ID" value="KAJ4763279.1"/>
    <property type="molecule type" value="Genomic_DNA"/>
</dbReference>
<protein>
    <submittedName>
        <fullName evidence="2">CCAAT/enhancer-binding protein delta</fullName>
    </submittedName>
</protein>
<dbReference type="AlphaFoldDB" id="A0AAV8D5X1"/>
<accession>A0AAV8D5X1</accession>
<name>A0AAV8D5X1_9POAL</name>
<evidence type="ECO:0000313" key="2">
    <source>
        <dbReference type="EMBL" id="KAJ4763279.1"/>
    </source>
</evidence>